<dbReference type="Proteomes" id="UP000008810">
    <property type="component" value="Chromosome 3"/>
</dbReference>
<reference evidence="1 2" key="1">
    <citation type="journal article" date="2010" name="Nature">
        <title>Genome sequencing and analysis of the model grass Brachypodium distachyon.</title>
        <authorList>
            <consortium name="International Brachypodium Initiative"/>
        </authorList>
    </citation>
    <scope>NUCLEOTIDE SEQUENCE [LARGE SCALE GENOMIC DNA]</scope>
    <source>
        <strain evidence="1 2">Bd21</strain>
    </source>
</reference>
<organism evidence="1">
    <name type="scientific">Brachypodium distachyon</name>
    <name type="common">Purple false brome</name>
    <name type="synonym">Trachynia distachya</name>
    <dbReference type="NCBI Taxonomy" id="15368"/>
    <lineage>
        <taxon>Eukaryota</taxon>
        <taxon>Viridiplantae</taxon>
        <taxon>Streptophyta</taxon>
        <taxon>Embryophyta</taxon>
        <taxon>Tracheophyta</taxon>
        <taxon>Spermatophyta</taxon>
        <taxon>Magnoliopsida</taxon>
        <taxon>Liliopsida</taxon>
        <taxon>Poales</taxon>
        <taxon>Poaceae</taxon>
        <taxon>BOP clade</taxon>
        <taxon>Pooideae</taxon>
        <taxon>Stipodae</taxon>
        <taxon>Brachypodieae</taxon>
        <taxon>Brachypodium</taxon>
    </lineage>
</organism>
<evidence type="ECO:0000313" key="1">
    <source>
        <dbReference type="EMBL" id="PNT66055.1"/>
    </source>
</evidence>
<keyword evidence="3" id="KW-1185">Reference proteome</keyword>
<reference evidence="1" key="2">
    <citation type="submission" date="2017-06" db="EMBL/GenBank/DDBJ databases">
        <title>WGS assembly of Brachypodium distachyon.</title>
        <authorList>
            <consortium name="The International Brachypodium Initiative"/>
            <person name="Lucas S."/>
            <person name="Harmon-Smith M."/>
            <person name="Lail K."/>
            <person name="Tice H."/>
            <person name="Grimwood J."/>
            <person name="Bruce D."/>
            <person name="Barry K."/>
            <person name="Shu S."/>
            <person name="Lindquist E."/>
            <person name="Wang M."/>
            <person name="Pitluck S."/>
            <person name="Vogel J.P."/>
            <person name="Garvin D.F."/>
            <person name="Mockler T.C."/>
            <person name="Schmutz J."/>
            <person name="Rokhsar D."/>
            <person name="Bevan M.W."/>
        </authorList>
    </citation>
    <scope>NUCLEOTIDE SEQUENCE</scope>
    <source>
        <strain evidence="1">Bd21</strain>
    </source>
</reference>
<name>A0A2K2CVK4_BRADI</name>
<gene>
    <name evidence="1" type="ORF">BRADI_3g06406v3</name>
</gene>
<reference evidence="2" key="3">
    <citation type="submission" date="2018-08" db="UniProtKB">
        <authorList>
            <consortium name="EnsemblPlants"/>
        </authorList>
    </citation>
    <scope>IDENTIFICATION</scope>
    <source>
        <strain evidence="2">cv. Bd21</strain>
    </source>
</reference>
<evidence type="ECO:0000313" key="3">
    <source>
        <dbReference type="Proteomes" id="UP000008810"/>
    </source>
</evidence>
<accession>A0A2K2CVK4</accession>
<dbReference type="InParanoid" id="A0A2K2CVK4"/>
<dbReference type="EMBL" id="CM000882">
    <property type="protein sequence ID" value="PNT66055.1"/>
    <property type="molecule type" value="Genomic_DNA"/>
</dbReference>
<protein>
    <submittedName>
        <fullName evidence="1 2">Uncharacterized protein</fullName>
    </submittedName>
</protein>
<proteinExistence type="predicted"/>
<evidence type="ECO:0000313" key="2">
    <source>
        <dbReference type="EnsemblPlants" id="PNT66055"/>
    </source>
</evidence>
<dbReference type="AlphaFoldDB" id="A0A2K2CVK4"/>
<sequence>MHGKNVSPAPKSDSTRRRHDGWRTVFILVVAGVRVQPPNPTPLGEAMTGGDGVHPCHRRPSPTAWAVDIVSGVGHLALFTLDAGFLLLPR</sequence>
<dbReference type="Gramene" id="PNT66055">
    <property type="protein sequence ID" value="PNT66055"/>
    <property type="gene ID" value="BRADI_3g06406v3"/>
</dbReference>
<dbReference type="EnsemblPlants" id="PNT66055">
    <property type="protein sequence ID" value="PNT66055"/>
    <property type="gene ID" value="BRADI_3g06406v3"/>
</dbReference>